<protein>
    <submittedName>
        <fullName evidence="1">Uncharacterized protein</fullName>
    </submittedName>
</protein>
<sequence length="119" mass="13177">MSSETSRPLENIDVTLVVVALGRPLNLLVDGALPNEAMVDVNSGDRDETEIYGSLMQVERRRHCARTISRQENLEKWALTTLLGSCFGALNGIEDEILPVTNRVGHQKVTAGGWETWRS</sequence>
<organism evidence="1 2">
    <name type="scientific">Hibiscus sabdariffa</name>
    <name type="common">roselle</name>
    <dbReference type="NCBI Taxonomy" id="183260"/>
    <lineage>
        <taxon>Eukaryota</taxon>
        <taxon>Viridiplantae</taxon>
        <taxon>Streptophyta</taxon>
        <taxon>Embryophyta</taxon>
        <taxon>Tracheophyta</taxon>
        <taxon>Spermatophyta</taxon>
        <taxon>Magnoliopsida</taxon>
        <taxon>eudicotyledons</taxon>
        <taxon>Gunneridae</taxon>
        <taxon>Pentapetalae</taxon>
        <taxon>rosids</taxon>
        <taxon>malvids</taxon>
        <taxon>Malvales</taxon>
        <taxon>Malvaceae</taxon>
        <taxon>Malvoideae</taxon>
        <taxon>Hibiscus</taxon>
    </lineage>
</organism>
<name>A0ABR2Q3S9_9ROSI</name>
<keyword evidence="2" id="KW-1185">Reference proteome</keyword>
<accession>A0ABR2Q3S9</accession>
<comment type="caution">
    <text evidence="1">The sequence shown here is derived from an EMBL/GenBank/DDBJ whole genome shotgun (WGS) entry which is preliminary data.</text>
</comment>
<reference evidence="1 2" key="1">
    <citation type="journal article" date="2024" name="G3 (Bethesda)">
        <title>Genome assembly of Hibiscus sabdariffa L. provides insights into metabolisms of medicinal natural products.</title>
        <authorList>
            <person name="Kim T."/>
        </authorList>
    </citation>
    <scope>NUCLEOTIDE SEQUENCE [LARGE SCALE GENOMIC DNA]</scope>
    <source>
        <strain evidence="1">TK-2024</strain>
        <tissue evidence="1">Old leaves</tissue>
    </source>
</reference>
<dbReference type="Proteomes" id="UP001396334">
    <property type="component" value="Unassembled WGS sequence"/>
</dbReference>
<gene>
    <name evidence="1" type="ORF">V6N11_069737</name>
</gene>
<evidence type="ECO:0000313" key="1">
    <source>
        <dbReference type="EMBL" id="KAK8995298.1"/>
    </source>
</evidence>
<evidence type="ECO:0000313" key="2">
    <source>
        <dbReference type="Proteomes" id="UP001396334"/>
    </source>
</evidence>
<proteinExistence type="predicted"/>
<dbReference type="EMBL" id="JBBPBN010000046">
    <property type="protein sequence ID" value="KAK8995298.1"/>
    <property type="molecule type" value="Genomic_DNA"/>
</dbReference>